<gene>
    <name evidence="1" type="ORF">SCARR_05630</name>
</gene>
<evidence type="ECO:0000313" key="1">
    <source>
        <dbReference type="EMBL" id="VGO23523.1"/>
    </source>
</evidence>
<protein>
    <recommendedName>
        <fullName evidence="3">Xylosidase/arabinosidase</fullName>
    </recommendedName>
</protein>
<dbReference type="CDD" id="cd11576">
    <property type="entry name" value="GH99_GH71_like_2"/>
    <property type="match status" value="1"/>
</dbReference>
<dbReference type="AlphaFoldDB" id="A0A6C2UU71"/>
<accession>A0A6C2UU71</accession>
<evidence type="ECO:0008006" key="3">
    <source>
        <dbReference type="Google" id="ProtNLM"/>
    </source>
</evidence>
<keyword evidence="2" id="KW-1185">Reference proteome</keyword>
<name>A0A6C2UU71_9BACT</name>
<evidence type="ECO:0000313" key="2">
    <source>
        <dbReference type="Proteomes" id="UP000346198"/>
    </source>
</evidence>
<dbReference type="Proteomes" id="UP000346198">
    <property type="component" value="Unassembled WGS sequence"/>
</dbReference>
<dbReference type="EMBL" id="CAAHFH010000004">
    <property type="protein sequence ID" value="VGO23523.1"/>
    <property type="molecule type" value="Genomic_DNA"/>
</dbReference>
<proteinExistence type="predicted"/>
<dbReference type="Gene3D" id="3.20.20.80">
    <property type="entry name" value="Glycosidases"/>
    <property type="match status" value="1"/>
</dbReference>
<organism evidence="1 2">
    <name type="scientific">Pontiella sulfatireligans</name>
    <dbReference type="NCBI Taxonomy" id="2750658"/>
    <lineage>
        <taxon>Bacteria</taxon>
        <taxon>Pseudomonadati</taxon>
        <taxon>Kiritimatiellota</taxon>
        <taxon>Kiritimatiellia</taxon>
        <taxon>Kiritimatiellales</taxon>
        <taxon>Pontiellaceae</taxon>
        <taxon>Pontiella</taxon>
    </lineage>
</organism>
<reference evidence="1 2" key="1">
    <citation type="submission" date="2019-04" db="EMBL/GenBank/DDBJ databases">
        <authorList>
            <person name="Van Vliet M D."/>
        </authorList>
    </citation>
    <scope>NUCLEOTIDE SEQUENCE [LARGE SCALE GENOMIC DNA]</scope>
    <source>
        <strain evidence="1 2">F21</strain>
    </source>
</reference>
<sequence length="422" mass="47578">MFAGCWALVQAGFAADADILKPYDGPSVKGVDASTLTGKVMTGYQGWFNCEGDGAGLSWTHWAKKSKNPVGPGNVSVDLWPDTSEYDDDELYDTGFIYADGTPARVFSSYNRKTVIRHFKWMADYGIDGAFVQRFANGLRNPEWRHHKNKVLSNAREGANRYGRSYAVMYDLTNLPDSNIMSTFEDWKMLCDRMKITEDPAYQHHNGKPLVSIWGVGFNENIKERNSLAACRKLIQAFKDAGCGIMLGVPTGWREQDRDALDDPDLHDMLRMADVLSPWSVGRFKTLEQVEDHTKRHWAPDMKWAEKNSMDFMPVIYPGFSWQNNKGEGFNRVPRLRGKFMWAQVVACKKAGAEMLYVAMFDEVDEGTAIFKCTDTPPIGDGVQFLTMEGLPSDFYLRLAGEAGKLLRDEIPLTTNVPVIIK</sequence>